<protein>
    <submittedName>
        <fullName evidence="2">Uncharacterized protein</fullName>
    </submittedName>
</protein>
<organism evidence="2 3">
    <name type="scientific">Sinocyclocheilus rhinocerous</name>
    <dbReference type="NCBI Taxonomy" id="307959"/>
    <lineage>
        <taxon>Eukaryota</taxon>
        <taxon>Metazoa</taxon>
        <taxon>Chordata</taxon>
        <taxon>Craniata</taxon>
        <taxon>Vertebrata</taxon>
        <taxon>Euteleostomi</taxon>
        <taxon>Actinopterygii</taxon>
        <taxon>Neopterygii</taxon>
        <taxon>Teleostei</taxon>
        <taxon>Ostariophysi</taxon>
        <taxon>Cypriniformes</taxon>
        <taxon>Cyprinidae</taxon>
        <taxon>Cyprininae</taxon>
        <taxon>Sinocyclocheilus</taxon>
    </lineage>
</organism>
<reference evidence="2" key="2">
    <citation type="submission" date="2025-09" db="UniProtKB">
        <authorList>
            <consortium name="Ensembl"/>
        </authorList>
    </citation>
    <scope>IDENTIFICATION</scope>
</reference>
<feature type="transmembrane region" description="Helical" evidence="1">
    <location>
        <begin position="142"/>
        <end position="163"/>
    </location>
</feature>
<evidence type="ECO:0000313" key="2">
    <source>
        <dbReference type="Ensembl" id="ENSSRHP00000019451.1"/>
    </source>
</evidence>
<name>A0A673GZQ8_9TELE</name>
<dbReference type="Proteomes" id="UP000472270">
    <property type="component" value="Unassembled WGS sequence"/>
</dbReference>
<evidence type="ECO:0000313" key="3">
    <source>
        <dbReference type="Proteomes" id="UP000472270"/>
    </source>
</evidence>
<dbReference type="AlphaFoldDB" id="A0A673GZQ8"/>
<keyword evidence="1" id="KW-0472">Membrane</keyword>
<sequence>MITEIFQNLDVTYHLKRITLNNKNDNTSFTVKLLETNSSTFWMACGLVYFKQFFFLNISCPLICVCFMYVFLSAVKPEVIICSVRESEKGMRKLLPDPLPPGILPQTWREDLLCHVVEHASSHKPIIYYWDPSLEDFDRNKLIAGAAGLVLGVVIADVGLIYCKKMYTG</sequence>
<proteinExistence type="predicted"/>
<keyword evidence="1" id="KW-1133">Transmembrane helix</keyword>
<feature type="transmembrane region" description="Helical" evidence="1">
    <location>
        <begin position="53"/>
        <end position="72"/>
    </location>
</feature>
<accession>A0A673GZQ8</accession>
<keyword evidence="3" id="KW-1185">Reference proteome</keyword>
<reference evidence="2" key="1">
    <citation type="submission" date="2025-08" db="UniProtKB">
        <authorList>
            <consortium name="Ensembl"/>
        </authorList>
    </citation>
    <scope>IDENTIFICATION</scope>
</reference>
<keyword evidence="1" id="KW-0812">Transmembrane</keyword>
<evidence type="ECO:0000256" key="1">
    <source>
        <dbReference type="SAM" id="Phobius"/>
    </source>
</evidence>
<dbReference type="Ensembl" id="ENSSRHT00000020075.1">
    <property type="protein sequence ID" value="ENSSRHP00000019451.1"/>
    <property type="gene ID" value="ENSSRHG00000010483.1"/>
</dbReference>